<feature type="transmembrane region" description="Helical" evidence="6">
    <location>
        <begin position="41"/>
        <end position="63"/>
    </location>
</feature>
<evidence type="ECO:0000256" key="6">
    <source>
        <dbReference type="SAM" id="Phobius"/>
    </source>
</evidence>
<evidence type="ECO:0000256" key="4">
    <source>
        <dbReference type="ARBA" id="ARBA00022989"/>
    </source>
</evidence>
<protein>
    <submittedName>
        <fullName evidence="7">Lysine transporter LysE</fullName>
    </submittedName>
</protein>
<dbReference type="AlphaFoldDB" id="A0A3M8K8S4"/>
<feature type="transmembrane region" description="Helical" evidence="6">
    <location>
        <begin position="70"/>
        <end position="87"/>
    </location>
</feature>
<dbReference type="InterPro" id="IPR001123">
    <property type="entry name" value="LeuE-type"/>
</dbReference>
<reference evidence="7 8" key="1">
    <citation type="submission" date="2018-02" db="EMBL/GenBank/DDBJ databases">
        <title>Corynebacterium alimpuense sp. nov., a marine obligate actinomycete isolated from sediments of Valparaiso bay, Chile.</title>
        <authorList>
            <person name="Claverias F."/>
            <person name="Gonzales-Siles L."/>
            <person name="Salva-Serra F."/>
            <person name="Inganaes E."/>
            <person name="Molin K."/>
            <person name="Cumsille A."/>
            <person name="Undabarrena A."/>
            <person name="Couve E."/>
            <person name="Moore E.R.B."/>
            <person name="Gomila M."/>
            <person name="Camara B."/>
        </authorList>
    </citation>
    <scope>NUCLEOTIDE SEQUENCE [LARGE SCALE GENOMIC DNA]</scope>
    <source>
        <strain evidence="7 8">CCUG 69366</strain>
    </source>
</reference>
<evidence type="ECO:0000256" key="5">
    <source>
        <dbReference type="ARBA" id="ARBA00023136"/>
    </source>
</evidence>
<dbReference type="PANTHER" id="PTHR30086">
    <property type="entry name" value="ARGININE EXPORTER PROTEIN ARGO"/>
    <property type="match status" value="1"/>
</dbReference>
<gene>
    <name evidence="7" type="ORF">C5L39_04585</name>
</gene>
<feature type="transmembrane region" description="Helical" evidence="6">
    <location>
        <begin position="183"/>
        <end position="207"/>
    </location>
</feature>
<dbReference type="GO" id="GO:0015171">
    <property type="term" value="F:amino acid transmembrane transporter activity"/>
    <property type="evidence" value="ECO:0007669"/>
    <property type="project" value="TreeGrafter"/>
</dbReference>
<keyword evidence="5 6" id="KW-0472">Membrane</keyword>
<organism evidence="7 8">
    <name type="scientific">Corynebacterium alimapuense</name>
    <dbReference type="NCBI Taxonomy" id="1576874"/>
    <lineage>
        <taxon>Bacteria</taxon>
        <taxon>Bacillati</taxon>
        <taxon>Actinomycetota</taxon>
        <taxon>Actinomycetes</taxon>
        <taxon>Mycobacteriales</taxon>
        <taxon>Corynebacteriaceae</taxon>
        <taxon>Corynebacterium</taxon>
    </lineage>
</organism>
<evidence type="ECO:0000256" key="3">
    <source>
        <dbReference type="ARBA" id="ARBA00022692"/>
    </source>
</evidence>
<name>A0A3M8K8S4_9CORY</name>
<feature type="transmembrane region" description="Helical" evidence="6">
    <location>
        <begin position="151"/>
        <end position="174"/>
    </location>
</feature>
<accession>A0A3M8K8S4</accession>
<dbReference type="GO" id="GO:0005886">
    <property type="term" value="C:plasma membrane"/>
    <property type="evidence" value="ECO:0007669"/>
    <property type="project" value="UniProtKB-SubCell"/>
</dbReference>
<comment type="subcellular location">
    <subcellularLocation>
        <location evidence="1">Cell membrane</location>
        <topology evidence="1">Multi-pass membrane protein</topology>
    </subcellularLocation>
</comment>
<evidence type="ECO:0000313" key="7">
    <source>
        <dbReference type="EMBL" id="RNE49621.1"/>
    </source>
</evidence>
<keyword evidence="8" id="KW-1185">Reference proteome</keyword>
<dbReference type="Pfam" id="PF01810">
    <property type="entry name" value="LysE"/>
    <property type="match status" value="1"/>
</dbReference>
<sequence>MNLAQLGALLALNLAGAASPGPDVLLITRMATRSRRHALAATAGIQIGVLFWCTLTVLGAAALLNAFPAILGLVQLIGGGWLLWMGYQQIVGGLAQRLNPPANETEAIARLGSLRSAFWYGLSTNLSNPKIVLYLSAMIAPLLPAEPSLSLSVLVVALLALSALVAQMTMALVISTSAMRRRLLAWGPSIDIISGVLFLLVGAILLMRGMADLL</sequence>
<proteinExistence type="predicted"/>
<keyword evidence="4 6" id="KW-1133">Transmembrane helix</keyword>
<comment type="caution">
    <text evidence="7">The sequence shown here is derived from an EMBL/GenBank/DDBJ whole genome shotgun (WGS) entry which is preliminary data.</text>
</comment>
<dbReference type="PANTHER" id="PTHR30086:SF20">
    <property type="entry name" value="ARGININE EXPORTER PROTEIN ARGO-RELATED"/>
    <property type="match status" value="1"/>
</dbReference>
<dbReference type="Proteomes" id="UP000266975">
    <property type="component" value="Unassembled WGS sequence"/>
</dbReference>
<evidence type="ECO:0000256" key="1">
    <source>
        <dbReference type="ARBA" id="ARBA00004651"/>
    </source>
</evidence>
<evidence type="ECO:0000256" key="2">
    <source>
        <dbReference type="ARBA" id="ARBA00022475"/>
    </source>
</evidence>
<dbReference type="RefSeq" id="WP_123047668.1">
    <property type="nucleotide sequence ID" value="NZ_PTJO01000003.1"/>
</dbReference>
<dbReference type="OrthoDB" id="9784202at2"/>
<keyword evidence="2" id="KW-1003">Cell membrane</keyword>
<dbReference type="EMBL" id="PTJO01000003">
    <property type="protein sequence ID" value="RNE49621.1"/>
    <property type="molecule type" value="Genomic_DNA"/>
</dbReference>
<evidence type="ECO:0000313" key="8">
    <source>
        <dbReference type="Proteomes" id="UP000266975"/>
    </source>
</evidence>
<keyword evidence="3 6" id="KW-0812">Transmembrane</keyword>